<name>A0A2H3AZ42_9AGAR</name>
<reference evidence="3" key="1">
    <citation type="journal article" date="2017" name="Nat. Ecol. Evol.">
        <title>Genome expansion and lineage-specific genetic innovations in the forest pathogenic fungi Armillaria.</title>
        <authorList>
            <person name="Sipos G."/>
            <person name="Prasanna A.N."/>
            <person name="Walter M.C."/>
            <person name="O'Connor E."/>
            <person name="Balint B."/>
            <person name="Krizsan K."/>
            <person name="Kiss B."/>
            <person name="Hess J."/>
            <person name="Varga T."/>
            <person name="Slot J."/>
            <person name="Riley R."/>
            <person name="Boka B."/>
            <person name="Rigling D."/>
            <person name="Barry K."/>
            <person name="Lee J."/>
            <person name="Mihaltcheva S."/>
            <person name="LaButti K."/>
            <person name="Lipzen A."/>
            <person name="Waldron R."/>
            <person name="Moloney N.M."/>
            <person name="Sperisen C."/>
            <person name="Kredics L."/>
            <person name="Vagvoelgyi C."/>
            <person name="Patrignani A."/>
            <person name="Fitzpatrick D."/>
            <person name="Nagy I."/>
            <person name="Doyle S."/>
            <person name="Anderson J.B."/>
            <person name="Grigoriev I.V."/>
            <person name="Gueldener U."/>
            <person name="Muensterkoetter M."/>
            <person name="Nagy L.G."/>
        </authorList>
    </citation>
    <scope>NUCLEOTIDE SEQUENCE [LARGE SCALE GENOMIC DNA]</scope>
    <source>
        <strain evidence="3">28-4</strain>
    </source>
</reference>
<keyword evidence="3" id="KW-1185">Reference proteome</keyword>
<dbReference type="Proteomes" id="UP000218334">
    <property type="component" value="Unassembled WGS sequence"/>
</dbReference>
<proteinExistence type="predicted"/>
<dbReference type="EMBL" id="KZ293463">
    <property type="protein sequence ID" value="PBK62780.1"/>
    <property type="molecule type" value="Genomic_DNA"/>
</dbReference>
<sequence>MNNTLDAQKATLFPPQKQTTPRLAQSTNAPPSIIHFRIAGHVGEPDEPNTDTERGTGRYEEHLWGAHAEIVAVGLQSGFSTCGGAFGAPTNCIRHRGRRVCVLEMKDLPGIFNSGW</sequence>
<accession>A0A2H3AZ42</accession>
<evidence type="ECO:0000256" key="1">
    <source>
        <dbReference type="SAM" id="MobiDB-lite"/>
    </source>
</evidence>
<evidence type="ECO:0000313" key="2">
    <source>
        <dbReference type="EMBL" id="PBK62780.1"/>
    </source>
</evidence>
<organism evidence="2 3">
    <name type="scientific">Armillaria solidipes</name>
    <dbReference type="NCBI Taxonomy" id="1076256"/>
    <lineage>
        <taxon>Eukaryota</taxon>
        <taxon>Fungi</taxon>
        <taxon>Dikarya</taxon>
        <taxon>Basidiomycota</taxon>
        <taxon>Agaricomycotina</taxon>
        <taxon>Agaricomycetes</taxon>
        <taxon>Agaricomycetidae</taxon>
        <taxon>Agaricales</taxon>
        <taxon>Marasmiineae</taxon>
        <taxon>Physalacriaceae</taxon>
        <taxon>Armillaria</taxon>
    </lineage>
</organism>
<dbReference type="AlphaFoldDB" id="A0A2H3AZ42"/>
<gene>
    <name evidence="2" type="ORF">ARMSODRAFT_1024552</name>
</gene>
<feature type="region of interest" description="Disordered" evidence="1">
    <location>
        <begin position="1"/>
        <end position="30"/>
    </location>
</feature>
<evidence type="ECO:0000313" key="3">
    <source>
        <dbReference type="Proteomes" id="UP000218334"/>
    </source>
</evidence>
<feature type="compositionally biased region" description="Polar residues" evidence="1">
    <location>
        <begin position="16"/>
        <end position="30"/>
    </location>
</feature>
<protein>
    <submittedName>
        <fullName evidence="2">Uncharacterized protein</fullName>
    </submittedName>
</protein>